<dbReference type="Proteomes" id="UP000093943">
    <property type="component" value="Unassembled WGS sequence"/>
</dbReference>
<sequence>MSPDVRPRTVNADGVPMSALLAEVPEPRAVVVALHGGGTTSAYFDCPGQPQLSLLRTGAALGYTVIALDRPGYGSSALYPEAMDAPEQRVRLAYRALDRILGDRARGAGLFVLGHSNGCELALRMAVDERGAELLGLELAGTGLHYQAAARDALSTAGPGQRPVGLRELLWEPASLYPDEVLRGVLQASPGAQYEAAMVAGWPRTDFPALAARVGVPVRFTFAEHERIWQSDSAAQREIREIFTATPSFTSNEEPGSGHNLSVGFGAQRYHRSVLSFVEDCAASVGAAQDSEVS</sequence>
<dbReference type="InterPro" id="IPR000073">
    <property type="entry name" value="AB_hydrolase_1"/>
</dbReference>
<dbReference type="Pfam" id="PF12697">
    <property type="entry name" value="Abhydrolase_6"/>
    <property type="match status" value="1"/>
</dbReference>
<dbReference type="Gene3D" id="3.40.50.1820">
    <property type="entry name" value="alpha/beta hydrolase"/>
    <property type="match status" value="1"/>
</dbReference>
<comment type="caution">
    <text evidence="2">The sequence shown here is derived from an EMBL/GenBank/DDBJ whole genome shotgun (WGS) entry which is preliminary data.</text>
</comment>
<name>A0A1A2NU91_MYCSD</name>
<dbReference type="EMBL" id="LZKG01000178">
    <property type="protein sequence ID" value="OBI23878.1"/>
    <property type="molecule type" value="Genomic_DNA"/>
</dbReference>
<evidence type="ECO:0000313" key="2">
    <source>
        <dbReference type="EMBL" id="OBI23878.1"/>
    </source>
</evidence>
<dbReference type="GO" id="GO:0003824">
    <property type="term" value="F:catalytic activity"/>
    <property type="evidence" value="ECO:0007669"/>
    <property type="project" value="UniProtKB-ARBA"/>
</dbReference>
<dbReference type="SUPFAM" id="SSF53474">
    <property type="entry name" value="alpha/beta-Hydrolases"/>
    <property type="match status" value="1"/>
</dbReference>
<dbReference type="AlphaFoldDB" id="A0A1A2NU91"/>
<dbReference type="RefSeq" id="WP_064921624.1">
    <property type="nucleotide sequence ID" value="NZ_LZJK01000072.1"/>
</dbReference>
<feature type="domain" description="AB hydrolase-1" evidence="1">
    <location>
        <begin position="31"/>
        <end position="261"/>
    </location>
</feature>
<accession>A0A1A2NU91</accession>
<proteinExistence type="predicted"/>
<evidence type="ECO:0000259" key="1">
    <source>
        <dbReference type="Pfam" id="PF12697"/>
    </source>
</evidence>
<evidence type="ECO:0000313" key="3">
    <source>
        <dbReference type="Proteomes" id="UP000093943"/>
    </source>
</evidence>
<gene>
    <name evidence="2" type="ORF">A5710_11570</name>
</gene>
<dbReference type="InterPro" id="IPR029058">
    <property type="entry name" value="AB_hydrolase_fold"/>
</dbReference>
<organism evidence="2 3">
    <name type="scientific">Mycolicibacter sinensis (strain JDM601)</name>
    <name type="common">Mycobacterium sinense</name>
    <dbReference type="NCBI Taxonomy" id="875328"/>
    <lineage>
        <taxon>Bacteria</taxon>
        <taxon>Bacillati</taxon>
        <taxon>Actinomycetota</taxon>
        <taxon>Actinomycetes</taxon>
        <taxon>Mycobacteriales</taxon>
        <taxon>Mycobacteriaceae</taxon>
        <taxon>Mycolicibacter</taxon>
    </lineage>
</organism>
<dbReference type="OrthoDB" id="4276066at2"/>
<protein>
    <submittedName>
        <fullName evidence="2">Thioesterase</fullName>
    </submittedName>
</protein>
<reference evidence="3" key="1">
    <citation type="submission" date="2016-06" db="EMBL/GenBank/DDBJ databases">
        <authorList>
            <person name="Sutton G."/>
            <person name="Brinkac L."/>
            <person name="Sanka R."/>
            <person name="Adams M."/>
            <person name="Lau E."/>
            <person name="Sam S."/>
            <person name="Sreng N."/>
            <person name="Him V."/>
            <person name="Kerleguer A."/>
            <person name="Cheng S."/>
        </authorList>
    </citation>
    <scope>NUCLEOTIDE SEQUENCE [LARGE SCALE GENOMIC DNA]</scope>
    <source>
        <strain evidence="3">E1876</strain>
    </source>
</reference>